<feature type="region of interest" description="Disordered" evidence="1">
    <location>
        <begin position="1"/>
        <end position="155"/>
    </location>
</feature>
<proteinExistence type="predicted"/>
<dbReference type="KEGG" id="tatv:25777106"/>
<dbReference type="eggNOG" id="ENOG502T4NV">
    <property type="taxonomic scope" value="Eukaryota"/>
</dbReference>
<protein>
    <submittedName>
        <fullName evidence="2">Uncharacterized protein</fullName>
    </submittedName>
</protein>
<reference evidence="2 3" key="1">
    <citation type="journal article" date="2011" name="Genome Biol.">
        <title>Comparative genome sequence analysis underscores mycoparasitism as the ancestral life style of Trichoderma.</title>
        <authorList>
            <person name="Kubicek C.P."/>
            <person name="Herrera-Estrella A."/>
            <person name="Seidl-Seiboth V."/>
            <person name="Martinez D.A."/>
            <person name="Druzhinina I.S."/>
            <person name="Thon M."/>
            <person name="Zeilinger S."/>
            <person name="Casas-Flores S."/>
            <person name="Horwitz B.A."/>
            <person name="Mukherjee P.K."/>
            <person name="Mukherjee M."/>
            <person name="Kredics L."/>
            <person name="Alcaraz L.D."/>
            <person name="Aerts A."/>
            <person name="Antal Z."/>
            <person name="Atanasova L."/>
            <person name="Cervantes-Badillo M.G."/>
            <person name="Challacombe J."/>
            <person name="Chertkov O."/>
            <person name="McCluskey K."/>
            <person name="Coulpier F."/>
            <person name="Deshpande N."/>
            <person name="von Doehren H."/>
            <person name="Ebbole D.J."/>
            <person name="Esquivel-Naranjo E.U."/>
            <person name="Fekete E."/>
            <person name="Flipphi M."/>
            <person name="Glaser F."/>
            <person name="Gomez-Rodriguez E.Y."/>
            <person name="Gruber S."/>
            <person name="Han C."/>
            <person name="Henrissat B."/>
            <person name="Hermosa R."/>
            <person name="Hernandez-Onate M."/>
            <person name="Karaffa L."/>
            <person name="Kosti I."/>
            <person name="Le Crom S."/>
            <person name="Lindquist E."/>
            <person name="Lucas S."/>
            <person name="Luebeck M."/>
            <person name="Luebeck P.S."/>
            <person name="Margeot A."/>
            <person name="Metz B."/>
            <person name="Misra M."/>
            <person name="Nevalainen H."/>
            <person name="Omann M."/>
            <person name="Packer N."/>
            <person name="Perrone G."/>
            <person name="Uresti-Rivera E.E."/>
            <person name="Salamov A."/>
            <person name="Schmoll M."/>
            <person name="Seiboth B."/>
            <person name="Shapiro H."/>
            <person name="Sukno S."/>
            <person name="Tamayo-Ramos J.A."/>
            <person name="Tisch D."/>
            <person name="Wiest A."/>
            <person name="Wilkinson H.H."/>
            <person name="Zhang M."/>
            <person name="Coutinho P.M."/>
            <person name="Kenerley C.M."/>
            <person name="Monte E."/>
            <person name="Baker S.E."/>
            <person name="Grigoriev I.V."/>
        </authorList>
    </citation>
    <scope>NUCLEOTIDE SEQUENCE [LARGE SCALE GENOMIC DNA]</scope>
    <source>
        <strain evidence="3">ATCC 20476 / IMI 206040</strain>
    </source>
</reference>
<sequence>TSSGSKSRSMSDHSRPGYDPSLSSEPRSDYTVSTREDKKRPRWMSQVKNWLTTSEPSAQAMRDQKKDTFKKHGIDLKDPKAAAKLHSPMGKVPIDAVTSTSGPTPEKALKEKTRARDMLPSYPRHSRGSQSVSSGFSSVPSMKSAKVCNAVAPWE</sequence>
<dbReference type="EMBL" id="ABDG02000024">
    <property type="protein sequence ID" value="EHK45247.1"/>
    <property type="molecule type" value="Genomic_DNA"/>
</dbReference>
<dbReference type="AlphaFoldDB" id="G9NW85"/>
<comment type="caution">
    <text evidence="2">The sequence shown here is derived from an EMBL/GenBank/DDBJ whole genome shotgun (WGS) entry which is preliminary data.</text>
</comment>
<accession>G9NW85</accession>
<feature type="compositionally biased region" description="Basic and acidic residues" evidence="1">
    <location>
        <begin position="62"/>
        <end position="81"/>
    </location>
</feature>
<gene>
    <name evidence="2" type="ORF">TRIATDRAFT_180556</name>
</gene>
<dbReference type="HOGENOM" id="CLU_128367_0_0_1"/>
<dbReference type="GeneID" id="25777106"/>
<name>G9NW85_HYPAI</name>
<feature type="non-terminal residue" evidence="2">
    <location>
        <position position="1"/>
    </location>
</feature>
<keyword evidence="3" id="KW-1185">Reference proteome</keyword>
<feature type="compositionally biased region" description="Polar residues" evidence="1">
    <location>
        <begin position="46"/>
        <end position="57"/>
    </location>
</feature>
<dbReference type="OMA" id="RRHNIDM"/>
<dbReference type="Proteomes" id="UP000005426">
    <property type="component" value="Unassembled WGS sequence"/>
</dbReference>
<evidence type="ECO:0000313" key="2">
    <source>
        <dbReference type="EMBL" id="EHK45247.1"/>
    </source>
</evidence>
<feature type="compositionally biased region" description="Basic and acidic residues" evidence="1">
    <location>
        <begin position="107"/>
        <end position="117"/>
    </location>
</feature>
<evidence type="ECO:0000256" key="1">
    <source>
        <dbReference type="SAM" id="MobiDB-lite"/>
    </source>
</evidence>
<organism evidence="2 3">
    <name type="scientific">Hypocrea atroviridis (strain ATCC 20476 / IMI 206040)</name>
    <name type="common">Trichoderma atroviride</name>
    <dbReference type="NCBI Taxonomy" id="452589"/>
    <lineage>
        <taxon>Eukaryota</taxon>
        <taxon>Fungi</taxon>
        <taxon>Dikarya</taxon>
        <taxon>Ascomycota</taxon>
        <taxon>Pezizomycotina</taxon>
        <taxon>Sordariomycetes</taxon>
        <taxon>Hypocreomycetidae</taxon>
        <taxon>Hypocreales</taxon>
        <taxon>Hypocreaceae</taxon>
        <taxon>Trichoderma</taxon>
    </lineage>
</organism>
<evidence type="ECO:0000313" key="3">
    <source>
        <dbReference type="Proteomes" id="UP000005426"/>
    </source>
</evidence>
<feature type="non-terminal residue" evidence="2">
    <location>
        <position position="155"/>
    </location>
</feature>
<feature type="compositionally biased region" description="Low complexity" evidence="1">
    <location>
        <begin position="128"/>
        <end position="144"/>
    </location>
</feature>
<dbReference type="OrthoDB" id="4842213at2759"/>
<feature type="compositionally biased region" description="Polar residues" evidence="1">
    <location>
        <begin position="21"/>
        <end position="33"/>
    </location>
</feature>